<protein>
    <recommendedName>
        <fullName evidence="16">Iron complex outermembrane recepter protein</fullName>
    </recommendedName>
</protein>
<dbReference type="Pfam" id="PF07715">
    <property type="entry name" value="Plug"/>
    <property type="match status" value="1"/>
</dbReference>
<evidence type="ECO:0000256" key="6">
    <source>
        <dbReference type="ARBA" id="ARBA00023077"/>
    </source>
</evidence>
<dbReference type="CDD" id="cd01347">
    <property type="entry name" value="ligand_gated_channel"/>
    <property type="match status" value="1"/>
</dbReference>
<evidence type="ECO:0000259" key="13">
    <source>
        <dbReference type="Pfam" id="PF07715"/>
    </source>
</evidence>
<dbReference type="InterPro" id="IPR000531">
    <property type="entry name" value="Beta-barrel_TonB"/>
</dbReference>
<evidence type="ECO:0000256" key="8">
    <source>
        <dbReference type="ARBA" id="ARBA00023170"/>
    </source>
</evidence>
<dbReference type="PANTHER" id="PTHR32552">
    <property type="entry name" value="FERRICHROME IRON RECEPTOR-RELATED"/>
    <property type="match status" value="1"/>
</dbReference>
<evidence type="ECO:0000256" key="10">
    <source>
        <dbReference type="PROSITE-ProRule" id="PRU01360"/>
    </source>
</evidence>
<dbReference type="RefSeq" id="WP_016655606.1">
    <property type="nucleotide sequence ID" value="NZ_KE340352.1"/>
</dbReference>
<dbReference type="InterPro" id="IPR012910">
    <property type="entry name" value="Plug_dom"/>
</dbReference>
<dbReference type="InterPro" id="IPR037066">
    <property type="entry name" value="Plug_dom_sf"/>
</dbReference>
<evidence type="ECO:0000313" key="14">
    <source>
        <dbReference type="EMBL" id="EPF75969.1"/>
    </source>
</evidence>
<comment type="subcellular location">
    <subcellularLocation>
        <location evidence="1 10">Cell outer membrane</location>
        <topology evidence="1 10">Multi-pass membrane protein</topology>
    </subcellularLocation>
</comment>
<dbReference type="SUPFAM" id="SSF56935">
    <property type="entry name" value="Porins"/>
    <property type="match status" value="1"/>
</dbReference>
<evidence type="ECO:0000256" key="3">
    <source>
        <dbReference type="ARBA" id="ARBA00022448"/>
    </source>
</evidence>
<evidence type="ECO:0000256" key="9">
    <source>
        <dbReference type="ARBA" id="ARBA00023237"/>
    </source>
</evidence>
<dbReference type="Gene3D" id="2.40.170.20">
    <property type="entry name" value="TonB-dependent receptor, beta-barrel domain"/>
    <property type="match status" value="1"/>
</dbReference>
<keyword evidence="6 11" id="KW-0798">TonB box</keyword>
<keyword evidence="7 10" id="KW-0472">Membrane</keyword>
<evidence type="ECO:0000256" key="5">
    <source>
        <dbReference type="ARBA" id="ARBA00022692"/>
    </source>
</evidence>
<dbReference type="InterPro" id="IPR039426">
    <property type="entry name" value="TonB-dep_rcpt-like"/>
</dbReference>
<keyword evidence="15" id="KW-1185">Reference proteome</keyword>
<evidence type="ECO:0008006" key="16">
    <source>
        <dbReference type="Google" id="ProtNLM"/>
    </source>
</evidence>
<evidence type="ECO:0000259" key="12">
    <source>
        <dbReference type="Pfam" id="PF00593"/>
    </source>
</evidence>
<proteinExistence type="inferred from homology"/>
<dbReference type="Proteomes" id="UP000014568">
    <property type="component" value="Unassembled WGS sequence"/>
</dbReference>
<evidence type="ECO:0000256" key="7">
    <source>
        <dbReference type="ARBA" id="ARBA00023136"/>
    </source>
</evidence>
<evidence type="ECO:0000256" key="2">
    <source>
        <dbReference type="ARBA" id="ARBA00009810"/>
    </source>
</evidence>
<dbReference type="GO" id="GO:0015344">
    <property type="term" value="F:siderophore uptake transmembrane transporter activity"/>
    <property type="evidence" value="ECO:0007669"/>
    <property type="project" value="TreeGrafter"/>
</dbReference>
<evidence type="ECO:0000256" key="4">
    <source>
        <dbReference type="ARBA" id="ARBA00022452"/>
    </source>
</evidence>
<evidence type="ECO:0000256" key="11">
    <source>
        <dbReference type="RuleBase" id="RU003357"/>
    </source>
</evidence>
<dbReference type="InterPro" id="IPR010105">
    <property type="entry name" value="TonB_sidphr_rcpt"/>
</dbReference>
<evidence type="ECO:0000256" key="1">
    <source>
        <dbReference type="ARBA" id="ARBA00004571"/>
    </source>
</evidence>
<organism evidence="14 15">
    <name type="scientific">Acinetobacter rudis CIP 110305</name>
    <dbReference type="NCBI Taxonomy" id="421052"/>
    <lineage>
        <taxon>Bacteria</taxon>
        <taxon>Pseudomonadati</taxon>
        <taxon>Pseudomonadota</taxon>
        <taxon>Gammaproteobacteria</taxon>
        <taxon>Moraxellales</taxon>
        <taxon>Moraxellaceae</taxon>
        <taxon>Acinetobacter</taxon>
    </lineage>
</organism>
<keyword evidence="4 10" id="KW-1134">Transmembrane beta strand</keyword>
<dbReference type="GO" id="GO:0038023">
    <property type="term" value="F:signaling receptor activity"/>
    <property type="evidence" value="ECO:0007669"/>
    <property type="project" value="InterPro"/>
</dbReference>
<dbReference type="NCBIfam" id="TIGR01783">
    <property type="entry name" value="TonB-siderophor"/>
    <property type="match status" value="1"/>
</dbReference>
<reference evidence="14 15" key="1">
    <citation type="submission" date="2013-06" db="EMBL/GenBank/DDBJ databases">
        <title>The Genome Sequence of Acinetobacter rudis CIP 110305.</title>
        <authorList>
            <consortium name="The Broad Institute Genome Sequencing Platform"/>
            <consortium name="The Broad Institute Genome Sequencing Center for Infectious Disease"/>
            <person name="Cerqueira G."/>
            <person name="Feldgarden M."/>
            <person name="Courvalin P."/>
            <person name="Perichon B."/>
            <person name="Grillot-Courvalin C."/>
            <person name="Clermont D."/>
            <person name="Rocha E."/>
            <person name="Yoon E.-J."/>
            <person name="Nemec A."/>
            <person name="Young S.K."/>
            <person name="Zeng Q."/>
            <person name="Gargeya S."/>
            <person name="Fitzgerald M."/>
            <person name="Abouelleil A."/>
            <person name="Alvarado L."/>
            <person name="Berlin A.M."/>
            <person name="Chapman S.B."/>
            <person name="Dewar J."/>
            <person name="Goldberg J."/>
            <person name="Griggs A."/>
            <person name="Gujja S."/>
            <person name="Hansen M."/>
            <person name="Howarth C."/>
            <person name="Imamovic A."/>
            <person name="Larimer J."/>
            <person name="McCowan C."/>
            <person name="Murphy C."/>
            <person name="Pearson M."/>
            <person name="Priest M."/>
            <person name="Roberts A."/>
            <person name="Saif S."/>
            <person name="Shea T."/>
            <person name="Sykes S."/>
            <person name="Wortman J."/>
            <person name="Nusbaum C."/>
            <person name="Birren B."/>
        </authorList>
    </citation>
    <scope>NUCLEOTIDE SEQUENCE [LARGE SCALE GENOMIC DNA]</scope>
    <source>
        <strain evidence="14 15">CIP 110305</strain>
    </source>
</reference>
<comment type="caution">
    <text evidence="14">The sequence shown here is derived from an EMBL/GenBank/DDBJ whole genome shotgun (WGS) entry which is preliminary data.</text>
</comment>
<dbReference type="Gene3D" id="2.170.130.10">
    <property type="entry name" value="TonB-dependent receptor, plug domain"/>
    <property type="match status" value="1"/>
</dbReference>
<dbReference type="Pfam" id="PF00593">
    <property type="entry name" value="TonB_dep_Rec_b-barrel"/>
    <property type="match status" value="1"/>
</dbReference>
<accession>S3NNX8</accession>
<keyword evidence="5 10" id="KW-0812">Transmembrane</keyword>
<dbReference type="GO" id="GO:0015891">
    <property type="term" value="P:siderophore transport"/>
    <property type="evidence" value="ECO:0007669"/>
    <property type="project" value="InterPro"/>
</dbReference>
<dbReference type="PANTHER" id="PTHR32552:SF74">
    <property type="entry name" value="HYDROXAMATE SIDEROPHORE RECEPTOR FHUE"/>
    <property type="match status" value="1"/>
</dbReference>
<feature type="domain" description="TonB-dependent receptor plug" evidence="13">
    <location>
        <begin position="77"/>
        <end position="176"/>
    </location>
</feature>
<dbReference type="eggNOG" id="COG4773">
    <property type="taxonomic scope" value="Bacteria"/>
</dbReference>
<keyword evidence="9 10" id="KW-0998">Cell outer membrane</keyword>
<keyword evidence="3 10" id="KW-0813">Transport</keyword>
<name>S3NNX8_9GAMM</name>
<dbReference type="GO" id="GO:0009279">
    <property type="term" value="C:cell outer membrane"/>
    <property type="evidence" value="ECO:0007669"/>
    <property type="project" value="UniProtKB-SubCell"/>
</dbReference>
<keyword evidence="8" id="KW-0675">Receptor</keyword>
<gene>
    <name evidence="14" type="ORF">F945_01191</name>
</gene>
<dbReference type="STRING" id="632955.GCA_000829675_02007"/>
<comment type="similarity">
    <text evidence="2 10 11">Belongs to the TonB-dependent receptor family.</text>
</comment>
<dbReference type="EMBL" id="ATGI01000010">
    <property type="protein sequence ID" value="EPF75969.1"/>
    <property type="molecule type" value="Genomic_DNA"/>
</dbReference>
<dbReference type="PATRIC" id="fig|421052.3.peg.1171"/>
<feature type="domain" description="TonB-dependent receptor-like beta-barrel" evidence="12">
    <location>
        <begin position="284"/>
        <end position="706"/>
    </location>
</feature>
<dbReference type="PROSITE" id="PS52016">
    <property type="entry name" value="TONB_DEPENDENT_REC_3"/>
    <property type="match status" value="1"/>
</dbReference>
<dbReference type="AlphaFoldDB" id="S3NNX8"/>
<sequence>MFILNVNGKENTIKPIVRAIQLALFSVWAVNHVVYADTASASLSEDSVQLPTITLYANKEEGYKANKLSLGKLEQSIKENPQSVSVITAKRIEDSGWATVDQAISQTTGMTVQSSGNVNATYYSRGFEVAVQKDGMNSGYASGAEREIDSLAMYEQIEIQRGAAGLLTGAGQPGGVINLVRKKPLAEDQINVALKAGSWSTWGATFDISNTFLEDNRLRSRFVADYENKDYFYDVAENENLALYGIVEYDLLPSTTLTFGATYDRREAIPEITGVPRNADGSDSKIDKTKYLGAAWNRWEIDSHSLFAGIEHRFNEDWSFKINGQYENRILNYQRAFYDGNNLNLDTHVFDQLTGYFSGDMKIEDYGFDAALNGQFKAFGRSHDVVLGYNMQRLEEPRPWLMLDPIKIPAVSLEDFDPYNVYRPDMPHVPTTTQRETTQKAFYAMTRLNPIEPLHVVIGARLGHWKFVNRTISTGAKTSAYEDRNVLTPYGGIVYELTDQLSVYASYADTFKVQTNYYTLEGDPLDPAVGANYELGMKQELWNGKAMITAALFRIDEDNRALAVPDTELKCPAVSGQCYANAGKVRSQGFETEFTGELLDNLHLTAGYTFNKTEYLNDIKFQSGDTYSPFTPKHIFKLWGSYTLPMYDQRLTLGGGVSLQSETKNIAQNKAKEQIDIVQSGYGLWNAFANYKVSDQINVSVNVNNIFDKTYYKKLGSLGSGNYYGDPRSFMLTLRAKY</sequence>
<evidence type="ECO:0000313" key="15">
    <source>
        <dbReference type="Proteomes" id="UP000014568"/>
    </source>
</evidence>
<dbReference type="InterPro" id="IPR036942">
    <property type="entry name" value="Beta-barrel_TonB_sf"/>
</dbReference>
<dbReference type="HOGENOM" id="CLU_008287_9_3_6"/>